<dbReference type="Proteomes" id="UP001162060">
    <property type="component" value="Unassembled WGS sequence"/>
</dbReference>
<dbReference type="AlphaFoldDB" id="A0AAV1UAY9"/>
<comment type="caution">
    <text evidence="1">The sequence shown here is derived from an EMBL/GenBank/DDBJ whole genome shotgun (WGS) entry which is preliminary data.</text>
</comment>
<accession>A0AAV1UAY9</accession>
<gene>
    <name evidence="1" type="ORF">PM001_LOCUS15983</name>
</gene>
<protein>
    <recommendedName>
        <fullName evidence="3">RxLR effector candidate protein</fullName>
    </recommendedName>
</protein>
<sequence>MRELPLHKGTCARQIVSIGLSRVATDRNHLTIRVLLPPLSMIPVYKMHHHALALLVAGLLLSCGDSTSAGVTLEQTSASFRPQGHLLVDNPNSAQQHEPLLRSAKRVYNAGDERMLFPGGEMVVHQLEATSLKADKSMWSKGWTRLKKIVRGSHGQLQFGDDVVMTLQNLNKEALSRKYKVPHKSEKVSLLEALTVRYGIGPVANALAAVKQGPKSAVDEGIVDNLYMEQIKKWRSEGKLASDVAGTLGIEHDHVLTQKLKMVEDYINSIDEESGIENHLLEAVTTVLGGENNVALFIGEARMKSVATSEAEKLEGLLIQKWLDENMHPTDLLTRLKIDKSAEDLMSPMLETVVKYVAAFNTKNPGSEFSLFVHARKLYKDELLVNAVIAARHEYGGSSIAKIAEQWQNLLLKDWHAHKKTIPDVVKLLIYDQEEALALRLEACEEYIKLSKTGTSGDDILLESLMTVLDGEKGVASFVGKAKMNVETKNVAEKVEGLLIQKWLDKNMHPMELLERLEMDGEFAEYLMSPMLETVVKYVAAFNTKNPGSEFSLFVHARKLYKDEPLVDAVIAARHEYGGSSIAKIAEQWQNLLLKDWHAHKKTIPDVVKLLIYDQEEALALRLEACEEYIKLSKTGTSGDDILPESLMTVLDGEKGVASFVGKAKMKVETKNGAEKVEGLLIQKWLDKNMHPMELLERLEMDGEFAEYLMSPMLETVVKYVAAFNTKNPGSEFSLFVHARKLYKDEPLVNAVIAARHEYGGSSIAKIAEQWQNLLLKDWHAHKKTIPDVVKLLIYDQEEALALRLEACEEYIKLSKTGTSGDDILLESLMTVLDGEKGVASFVGKAKMKVETKNGAEKVEGLLIQKWLDKNMHPMDLLERLEMDGEFAEYLMSPMLETVVKYVAAFNTKNPGSEFLLFVHTRKLYKDELLVNAVIAARRKYLGSFTAGIAEQWQNLLLKDWLDEDKSVDEVAVFLQLHGVRFAKPLVEKRLEVLSDYVKLCNEKSLRQDTDLSSGTQSGGGDIAFAVWLSKAMDGMTIKPSSLERYRKELFTRWNKANVFLPTLRDQLSNVEKKRFGPRGIDLESVRDVFALQKAKKASEGKALRCLDSFERSVELLLSQQLSQHFPYIVNVSRR</sequence>
<name>A0AAV1UAY9_9STRA</name>
<reference evidence="1" key="1">
    <citation type="submission" date="2024-01" db="EMBL/GenBank/DDBJ databases">
        <authorList>
            <person name="Webb A."/>
        </authorList>
    </citation>
    <scope>NUCLEOTIDE SEQUENCE</scope>
    <source>
        <strain evidence="1">Pm1</strain>
    </source>
</reference>
<evidence type="ECO:0008006" key="3">
    <source>
        <dbReference type="Google" id="ProtNLM"/>
    </source>
</evidence>
<dbReference type="EMBL" id="CAKLBY020000169">
    <property type="protein sequence ID" value="CAK7930833.1"/>
    <property type="molecule type" value="Genomic_DNA"/>
</dbReference>
<organism evidence="1 2">
    <name type="scientific">Peronospora matthiolae</name>
    <dbReference type="NCBI Taxonomy" id="2874970"/>
    <lineage>
        <taxon>Eukaryota</taxon>
        <taxon>Sar</taxon>
        <taxon>Stramenopiles</taxon>
        <taxon>Oomycota</taxon>
        <taxon>Peronosporomycetes</taxon>
        <taxon>Peronosporales</taxon>
        <taxon>Peronosporaceae</taxon>
        <taxon>Peronospora</taxon>
    </lineage>
</organism>
<evidence type="ECO:0000313" key="1">
    <source>
        <dbReference type="EMBL" id="CAK7930833.1"/>
    </source>
</evidence>
<evidence type="ECO:0000313" key="2">
    <source>
        <dbReference type="Proteomes" id="UP001162060"/>
    </source>
</evidence>
<proteinExistence type="predicted"/>